<dbReference type="PROSITE" id="PS50846">
    <property type="entry name" value="HMA_2"/>
    <property type="match status" value="1"/>
</dbReference>
<dbReference type="Proteomes" id="UP000309676">
    <property type="component" value="Unassembled WGS sequence"/>
</dbReference>
<organism evidence="2 3">
    <name type="scientific">Paenibacillus antri</name>
    <dbReference type="NCBI Taxonomy" id="2582848"/>
    <lineage>
        <taxon>Bacteria</taxon>
        <taxon>Bacillati</taxon>
        <taxon>Bacillota</taxon>
        <taxon>Bacilli</taxon>
        <taxon>Bacillales</taxon>
        <taxon>Paenibacillaceae</taxon>
        <taxon>Paenibacillus</taxon>
    </lineage>
</organism>
<dbReference type="SUPFAM" id="SSF55008">
    <property type="entry name" value="HMA, heavy metal-associated domain"/>
    <property type="match status" value="1"/>
</dbReference>
<evidence type="ECO:0000313" key="2">
    <source>
        <dbReference type="EMBL" id="TLS51611.1"/>
    </source>
</evidence>
<dbReference type="Gene3D" id="3.30.70.100">
    <property type="match status" value="1"/>
</dbReference>
<accession>A0A5R9G7C4</accession>
<proteinExistence type="predicted"/>
<dbReference type="EMBL" id="VCIW01000008">
    <property type="protein sequence ID" value="TLS51611.1"/>
    <property type="molecule type" value="Genomic_DNA"/>
</dbReference>
<reference evidence="2 3" key="1">
    <citation type="submission" date="2019-05" db="EMBL/GenBank/DDBJ databases">
        <authorList>
            <person name="Narsing Rao M.P."/>
            <person name="Li W.J."/>
        </authorList>
    </citation>
    <scope>NUCLEOTIDE SEQUENCE [LARGE SCALE GENOMIC DNA]</scope>
    <source>
        <strain evidence="2 3">SYSU_K30003</strain>
    </source>
</reference>
<evidence type="ECO:0000313" key="3">
    <source>
        <dbReference type="Proteomes" id="UP000309676"/>
    </source>
</evidence>
<comment type="caution">
    <text evidence="2">The sequence shown here is derived from an EMBL/GenBank/DDBJ whole genome shotgun (WGS) entry which is preliminary data.</text>
</comment>
<dbReference type="CDD" id="cd00371">
    <property type="entry name" value="HMA"/>
    <property type="match status" value="1"/>
</dbReference>
<keyword evidence="3" id="KW-1185">Reference proteome</keyword>
<dbReference type="AlphaFoldDB" id="A0A5R9G7C4"/>
<feature type="domain" description="HMA" evidence="1">
    <location>
        <begin position="2"/>
        <end position="66"/>
    </location>
</feature>
<dbReference type="InterPro" id="IPR006121">
    <property type="entry name" value="HMA_dom"/>
</dbReference>
<gene>
    <name evidence="2" type="ORF">FE782_13990</name>
</gene>
<name>A0A5R9G7C4_9BACL</name>
<evidence type="ECO:0000259" key="1">
    <source>
        <dbReference type="PROSITE" id="PS50846"/>
    </source>
</evidence>
<dbReference type="Pfam" id="PF00403">
    <property type="entry name" value="HMA"/>
    <property type="match status" value="1"/>
</dbReference>
<protein>
    <submittedName>
        <fullName evidence="2">Heavy-metal-associated domain-containing protein</fullName>
    </submittedName>
</protein>
<dbReference type="OrthoDB" id="9813965at2"/>
<sequence>MKEVILSVRGMSCNHCVHSILNGLGKLGASAIVDLEAGTVTVRHDEERQPLQAIIASIEESGYFVEK</sequence>
<dbReference type="InterPro" id="IPR036163">
    <property type="entry name" value="HMA_dom_sf"/>
</dbReference>
<dbReference type="GO" id="GO:0046872">
    <property type="term" value="F:metal ion binding"/>
    <property type="evidence" value="ECO:0007669"/>
    <property type="project" value="InterPro"/>
</dbReference>